<dbReference type="PANTHER" id="PTHR12773">
    <property type="entry name" value="UPF0315 PROTEIN-RELATED"/>
    <property type="match status" value="1"/>
</dbReference>
<evidence type="ECO:0000313" key="3">
    <source>
        <dbReference type="EnsemblPlants" id="cds.evm.model.09.299"/>
    </source>
</evidence>
<dbReference type="GO" id="GO:0030488">
    <property type="term" value="P:tRNA methylation"/>
    <property type="evidence" value="ECO:0007669"/>
    <property type="project" value="TreeGrafter"/>
</dbReference>
<feature type="coiled-coil region" evidence="1">
    <location>
        <begin position="505"/>
        <end position="532"/>
    </location>
</feature>
<proteinExistence type="predicted"/>
<dbReference type="Gene3D" id="2.20.25.10">
    <property type="match status" value="1"/>
</dbReference>
<dbReference type="EnsemblPlants" id="evm.model.09.299">
    <property type="protein sequence ID" value="cds.evm.model.09.299"/>
    <property type="gene ID" value="evm.TU.09.299"/>
</dbReference>
<dbReference type="SUPFAM" id="SSF158997">
    <property type="entry name" value="Trm112p-like"/>
    <property type="match status" value="1"/>
</dbReference>
<feature type="compositionally biased region" description="Basic residues" evidence="2">
    <location>
        <begin position="568"/>
        <end position="578"/>
    </location>
</feature>
<dbReference type="EMBL" id="UZAU01000722">
    <property type="status" value="NOT_ANNOTATED_CDS"/>
    <property type="molecule type" value="Genomic_DNA"/>
</dbReference>
<reference evidence="3" key="2">
    <citation type="submission" date="2021-03" db="UniProtKB">
        <authorList>
            <consortium name="EnsemblPlants"/>
        </authorList>
    </citation>
    <scope>IDENTIFICATION</scope>
</reference>
<dbReference type="PANTHER" id="PTHR12773:SF0">
    <property type="entry name" value="MULTIFUNCTIONAL METHYLTRANSFERASE SUBUNIT TRM112-LIKE PROTEIN"/>
    <property type="match status" value="1"/>
</dbReference>
<dbReference type="CDD" id="cd21089">
    <property type="entry name" value="Trm112-like"/>
    <property type="match status" value="1"/>
</dbReference>
<feature type="region of interest" description="Disordered" evidence="2">
    <location>
        <begin position="1"/>
        <end position="22"/>
    </location>
</feature>
<feature type="compositionally biased region" description="Basic residues" evidence="2">
    <location>
        <begin position="229"/>
        <end position="238"/>
    </location>
</feature>
<dbReference type="Proteomes" id="UP000596661">
    <property type="component" value="Chromosome 9"/>
</dbReference>
<organism evidence="3 4">
    <name type="scientific">Cannabis sativa</name>
    <name type="common">Hemp</name>
    <name type="synonym">Marijuana</name>
    <dbReference type="NCBI Taxonomy" id="3483"/>
    <lineage>
        <taxon>Eukaryota</taxon>
        <taxon>Viridiplantae</taxon>
        <taxon>Streptophyta</taxon>
        <taxon>Embryophyta</taxon>
        <taxon>Tracheophyta</taxon>
        <taxon>Spermatophyta</taxon>
        <taxon>Magnoliopsida</taxon>
        <taxon>eudicotyledons</taxon>
        <taxon>Gunneridae</taxon>
        <taxon>Pentapetalae</taxon>
        <taxon>rosids</taxon>
        <taxon>fabids</taxon>
        <taxon>Rosales</taxon>
        <taxon>Cannabaceae</taxon>
        <taxon>Cannabis</taxon>
    </lineage>
</organism>
<feature type="region of interest" description="Disordered" evidence="2">
    <location>
        <begin position="269"/>
        <end position="324"/>
    </location>
</feature>
<keyword evidence="1" id="KW-0175">Coiled coil</keyword>
<dbReference type="Gramene" id="evm.model.09.299">
    <property type="protein sequence ID" value="cds.evm.model.09.299"/>
    <property type="gene ID" value="evm.TU.09.299"/>
</dbReference>
<evidence type="ECO:0000256" key="1">
    <source>
        <dbReference type="SAM" id="Coils"/>
    </source>
</evidence>
<dbReference type="AlphaFoldDB" id="A0A803QFP6"/>
<reference evidence="3" key="1">
    <citation type="submission" date="2018-11" db="EMBL/GenBank/DDBJ databases">
        <authorList>
            <person name="Grassa J C."/>
        </authorList>
    </citation>
    <scope>NUCLEOTIDE SEQUENCE [LARGE SCALE GENOMIC DNA]</scope>
</reference>
<keyword evidence="4" id="KW-1185">Reference proteome</keyword>
<sequence length="578" mass="64984">MQEALEGALETIPENEPITERDLSADNRRGEGVEIPSPVQFRPKSVWEMDEKANYFRSYGMLQAYSEVVGLCNVPGLMWHMLSIFGESASISVDGFSAWNWSHISSGAHLPLRTYFEKMIAKIGIEPFQLIPSSYRLLVEWFDLITKFQSIDIVSLRGQRQPPKKVKEAIATDLAVIITNAAKNNNALNSYRMSRHPDPMPEEEEISERFFTTYHDVGTLGASTSGRGNPKRKSRGRLTGKPPSPSTSSSLDVWDISPPIKTRLAALGHPTFASGDKGPGTSSKASEGTPTKSKRKGSNTSPDLSAKRVMSSVPDPRETDKRATRMSSIKTAEIAQGVHQPLSPGPVLDLTAVSQNLIPKGVTNGLPLRIEVVKVVEKEVELNPDFLKSMFSKIDWNALVEVARSIGYTKLPNEVDPSMLDSDDFLRRFHHALLQLHLEEGALICPETRRWFSVTKGIPNMQKKKKKEKENQKIQANYKAKLAVEEEKWDTKYRKMYLVHKAKIVQEVEGIVRSLREDLAKATKEKDIAEARMLLQSKIISAQIQQVNHSKRTSERRIYSLRTFKPNTTRRRNRQSPG</sequence>
<feature type="region of interest" description="Disordered" evidence="2">
    <location>
        <begin position="218"/>
        <end position="254"/>
    </location>
</feature>
<evidence type="ECO:0000256" key="2">
    <source>
        <dbReference type="SAM" id="MobiDB-lite"/>
    </source>
</evidence>
<feature type="compositionally biased region" description="Polar residues" evidence="2">
    <location>
        <begin position="280"/>
        <end position="291"/>
    </location>
</feature>
<evidence type="ECO:0000313" key="4">
    <source>
        <dbReference type="Proteomes" id="UP000596661"/>
    </source>
</evidence>
<dbReference type="GO" id="GO:0046982">
    <property type="term" value="F:protein heterodimerization activity"/>
    <property type="evidence" value="ECO:0007669"/>
    <property type="project" value="InterPro"/>
</dbReference>
<feature type="region of interest" description="Disordered" evidence="2">
    <location>
        <begin position="551"/>
        <end position="578"/>
    </location>
</feature>
<protein>
    <submittedName>
        <fullName evidence="3">Uncharacterized protein</fullName>
    </submittedName>
</protein>
<name>A0A803QFP6_CANSA</name>
<accession>A0A803QFP6</accession>
<dbReference type="GO" id="GO:0070476">
    <property type="term" value="P:rRNA (guanine-N7)-methylation"/>
    <property type="evidence" value="ECO:0007669"/>
    <property type="project" value="TreeGrafter"/>
</dbReference>
<dbReference type="InterPro" id="IPR039127">
    <property type="entry name" value="Trm112"/>
</dbReference>